<evidence type="ECO:0000256" key="1">
    <source>
        <dbReference type="SAM" id="SignalP"/>
    </source>
</evidence>
<dbReference type="EMBL" id="ML213645">
    <property type="protein sequence ID" value="TFK33575.1"/>
    <property type="molecule type" value="Genomic_DNA"/>
</dbReference>
<evidence type="ECO:0008006" key="4">
    <source>
        <dbReference type="Google" id="ProtNLM"/>
    </source>
</evidence>
<organism evidence="2 3">
    <name type="scientific">Crucibulum laeve</name>
    <dbReference type="NCBI Taxonomy" id="68775"/>
    <lineage>
        <taxon>Eukaryota</taxon>
        <taxon>Fungi</taxon>
        <taxon>Dikarya</taxon>
        <taxon>Basidiomycota</taxon>
        <taxon>Agaricomycotina</taxon>
        <taxon>Agaricomycetes</taxon>
        <taxon>Agaricomycetidae</taxon>
        <taxon>Agaricales</taxon>
        <taxon>Agaricineae</taxon>
        <taxon>Nidulariaceae</taxon>
        <taxon>Crucibulum</taxon>
    </lineage>
</organism>
<feature type="chain" id="PRO_5023016988" description="FTP domain-containing protein" evidence="1">
    <location>
        <begin position="19"/>
        <end position="263"/>
    </location>
</feature>
<keyword evidence="3" id="KW-1185">Reference proteome</keyword>
<accession>A0A5C3LLH5</accession>
<proteinExistence type="predicted"/>
<protein>
    <recommendedName>
        <fullName evidence="4">FTP domain-containing protein</fullName>
    </recommendedName>
</protein>
<evidence type="ECO:0000313" key="3">
    <source>
        <dbReference type="Proteomes" id="UP000308652"/>
    </source>
</evidence>
<keyword evidence="1" id="KW-0732">Signal</keyword>
<feature type="signal peptide" evidence="1">
    <location>
        <begin position="1"/>
        <end position="18"/>
    </location>
</feature>
<reference evidence="2 3" key="1">
    <citation type="journal article" date="2019" name="Nat. Ecol. Evol.">
        <title>Megaphylogeny resolves global patterns of mushroom evolution.</title>
        <authorList>
            <person name="Varga T."/>
            <person name="Krizsan K."/>
            <person name="Foldi C."/>
            <person name="Dima B."/>
            <person name="Sanchez-Garcia M."/>
            <person name="Sanchez-Ramirez S."/>
            <person name="Szollosi G.J."/>
            <person name="Szarkandi J.G."/>
            <person name="Papp V."/>
            <person name="Albert L."/>
            <person name="Andreopoulos W."/>
            <person name="Angelini C."/>
            <person name="Antonin V."/>
            <person name="Barry K.W."/>
            <person name="Bougher N.L."/>
            <person name="Buchanan P."/>
            <person name="Buyck B."/>
            <person name="Bense V."/>
            <person name="Catcheside P."/>
            <person name="Chovatia M."/>
            <person name="Cooper J."/>
            <person name="Damon W."/>
            <person name="Desjardin D."/>
            <person name="Finy P."/>
            <person name="Geml J."/>
            <person name="Haridas S."/>
            <person name="Hughes K."/>
            <person name="Justo A."/>
            <person name="Karasinski D."/>
            <person name="Kautmanova I."/>
            <person name="Kiss B."/>
            <person name="Kocsube S."/>
            <person name="Kotiranta H."/>
            <person name="LaButti K.M."/>
            <person name="Lechner B.E."/>
            <person name="Liimatainen K."/>
            <person name="Lipzen A."/>
            <person name="Lukacs Z."/>
            <person name="Mihaltcheva S."/>
            <person name="Morgado L.N."/>
            <person name="Niskanen T."/>
            <person name="Noordeloos M.E."/>
            <person name="Ohm R.A."/>
            <person name="Ortiz-Santana B."/>
            <person name="Ovrebo C."/>
            <person name="Racz N."/>
            <person name="Riley R."/>
            <person name="Savchenko A."/>
            <person name="Shiryaev A."/>
            <person name="Soop K."/>
            <person name="Spirin V."/>
            <person name="Szebenyi C."/>
            <person name="Tomsovsky M."/>
            <person name="Tulloss R.E."/>
            <person name="Uehling J."/>
            <person name="Grigoriev I.V."/>
            <person name="Vagvolgyi C."/>
            <person name="Papp T."/>
            <person name="Martin F.M."/>
            <person name="Miettinen O."/>
            <person name="Hibbett D.S."/>
            <person name="Nagy L.G."/>
        </authorList>
    </citation>
    <scope>NUCLEOTIDE SEQUENCE [LARGE SCALE GENOMIC DNA]</scope>
    <source>
        <strain evidence="2 3">CBS 166.37</strain>
    </source>
</reference>
<dbReference type="Proteomes" id="UP000308652">
    <property type="component" value="Unassembled WGS sequence"/>
</dbReference>
<dbReference type="AlphaFoldDB" id="A0A5C3LLH5"/>
<evidence type="ECO:0000313" key="2">
    <source>
        <dbReference type="EMBL" id="TFK33575.1"/>
    </source>
</evidence>
<name>A0A5C3LLH5_9AGAR</name>
<sequence length="263" mass="28999">MLFKAIITALAAVVAVSAVPFHSIVINGTAIHDRAEAAINRTALHQQYMTYNSGALVYQEVKQLYSEAGYAALHLVVDTYLDNFYWHKVYEQTNDGKVAQQYKLTSTTGTTITEGSDTTVKMGLAAEFEGIGLEFGIEAKQFSSLEKRSQTSEEHTLTIAPDETTYFFQRRYNYRTNVWLLSDQSGVEAAVNSGSDLLGSSFRSQVLSNEYVTRTDPLSGSTPLTDLKTTASQTYNNNSMPKRSYGDLVSAAQSAAYNYFAGF</sequence>
<gene>
    <name evidence="2" type="ORF">BDQ12DRAFT_727615</name>
</gene>